<dbReference type="GO" id="GO:0047596">
    <property type="term" value="F:6-methylsalicylate decarboxylase activity"/>
    <property type="evidence" value="ECO:0007669"/>
    <property type="project" value="UniProtKB-EC"/>
</dbReference>
<evidence type="ECO:0000256" key="2">
    <source>
        <dbReference type="ARBA" id="ARBA00022833"/>
    </source>
</evidence>
<dbReference type="InterPro" id="IPR006680">
    <property type="entry name" value="Amidohydro-rel"/>
</dbReference>
<dbReference type="EC" id="4.1.1.52" evidence="5"/>
<gene>
    <name evidence="7" type="ORF">DEO23_02430</name>
</gene>
<comment type="caution">
    <text evidence="7">The sequence shown here is derived from an EMBL/GenBank/DDBJ whole genome shotgun (WGS) entry which is preliminary data.</text>
</comment>
<protein>
    <recommendedName>
        <fullName evidence="5">6-methylsalicylate decarboxylase</fullName>
        <ecNumber evidence="5">4.1.1.52</ecNumber>
    </recommendedName>
</protein>
<dbReference type="GO" id="GO:0016787">
    <property type="term" value="F:hydrolase activity"/>
    <property type="evidence" value="ECO:0007669"/>
    <property type="project" value="UniProtKB-KW"/>
</dbReference>
<accession>A0A2U2RNY6</accession>
<dbReference type="EMBL" id="QFKX01000001">
    <property type="protein sequence ID" value="PWH07505.1"/>
    <property type="molecule type" value="Genomic_DNA"/>
</dbReference>
<dbReference type="GO" id="GO:0046872">
    <property type="term" value="F:metal ion binding"/>
    <property type="evidence" value="ECO:0007669"/>
    <property type="project" value="UniProtKB-KW"/>
</dbReference>
<keyword evidence="7" id="KW-0378">Hydrolase</keyword>
<keyword evidence="1" id="KW-0479">Metal-binding</keyword>
<dbReference type="GO" id="GO:0005829">
    <property type="term" value="C:cytosol"/>
    <property type="evidence" value="ECO:0007669"/>
    <property type="project" value="TreeGrafter"/>
</dbReference>
<keyword evidence="8" id="KW-1185">Reference proteome</keyword>
<reference evidence="7 8" key="1">
    <citation type="submission" date="2018-05" db="EMBL/GenBank/DDBJ databases">
        <title>Brachybacterium sp. M1HQ-2T, whole genome shotgun sequence.</title>
        <authorList>
            <person name="Tuo L."/>
        </authorList>
    </citation>
    <scope>NUCLEOTIDE SEQUENCE [LARGE SCALE GENOMIC DNA]</scope>
    <source>
        <strain evidence="7 8">M1HQ-2</strain>
    </source>
</reference>
<dbReference type="OrthoDB" id="8673173at2"/>
<dbReference type="SUPFAM" id="SSF51556">
    <property type="entry name" value="Metallo-dependent hydrolases"/>
    <property type="match status" value="1"/>
</dbReference>
<evidence type="ECO:0000256" key="1">
    <source>
        <dbReference type="ARBA" id="ARBA00022723"/>
    </source>
</evidence>
<evidence type="ECO:0000256" key="3">
    <source>
        <dbReference type="ARBA" id="ARBA00023239"/>
    </source>
</evidence>
<dbReference type="AlphaFoldDB" id="A0A2U2RNY6"/>
<dbReference type="RefSeq" id="WP_109274391.1">
    <property type="nucleotide sequence ID" value="NZ_QFKX01000001.1"/>
</dbReference>
<dbReference type="InterPro" id="IPR032466">
    <property type="entry name" value="Metal_Hydrolase"/>
</dbReference>
<keyword evidence="2" id="KW-0862">Zinc</keyword>
<evidence type="ECO:0000259" key="6">
    <source>
        <dbReference type="Pfam" id="PF04909"/>
    </source>
</evidence>
<evidence type="ECO:0000256" key="5">
    <source>
        <dbReference type="ARBA" id="ARBA00038889"/>
    </source>
</evidence>
<evidence type="ECO:0000256" key="4">
    <source>
        <dbReference type="ARBA" id="ARBA00036832"/>
    </source>
</evidence>
<proteinExistence type="predicted"/>
<feature type="domain" description="Amidohydrolase-related" evidence="6">
    <location>
        <begin position="15"/>
        <end position="319"/>
    </location>
</feature>
<dbReference type="PANTHER" id="PTHR21240:SF29">
    <property type="entry name" value="AMIDOHYDROLASE-RELATED DOMAIN-CONTAINING PROTEIN"/>
    <property type="match status" value="1"/>
</dbReference>
<sequence>MASADDRTTDVLLTDVHAHFVTDDYVAAARAAGIEHPDGMPAWPDWGLDAQLADMDRRRIGRAILSISSPGVHFGDDAAAAALARDVNDAAADLVAARPGRLSFFASLPLPDVEAARTEARRALALPGARGVILESHAQGQYLGDPALEPLWADLEAAGAIVFVHPTSPVGAEGTDLGRPRPMLEFMADSTRSIVDLVLAGVLERHPALQVVVPHSGASLALLSDRVALFQSAFGLGGMPFASALQRLWFDLAGTPFPHAAPLLARVAGEEHLLYGSDSCWTPAPAVDALLESIEQADPPASATSWRALTARNADRLLGEG</sequence>
<dbReference type="Proteomes" id="UP000245590">
    <property type="component" value="Unassembled WGS sequence"/>
</dbReference>
<dbReference type="InterPro" id="IPR032465">
    <property type="entry name" value="ACMSD"/>
</dbReference>
<organism evidence="7 8">
    <name type="scientific">Brachybacterium endophyticum</name>
    <dbReference type="NCBI Taxonomy" id="2182385"/>
    <lineage>
        <taxon>Bacteria</taxon>
        <taxon>Bacillati</taxon>
        <taxon>Actinomycetota</taxon>
        <taxon>Actinomycetes</taxon>
        <taxon>Micrococcales</taxon>
        <taxon>Dermabacteraceae</taxon>
        <taxon>Brachybacterium</taxon>
    </lineage>
</organism>
<keyword evidence="3" id="KW-0456">Lyase</keyword>
<evidence type="ECO:0000313" key="7">
    <source>
        <dbReference type="EMBL" id="PWH07505.1"/>
    </source>
</evidence>
<comment type="catalytic activity">
    <reaction evidence="4">
        <text>6-methylsalicylate + H(+) = 3-methylphenol + CO2</text>
        <dbReference type="Rhea" id="RHEA:23112"/>
        <dbReference type="ChEBI" id="CHEBI:15378"/>
        <dbReference type="ChEBI" id="CHEBI:16526"/>
        <dbReference type="ChEBI" id="CHEBI:17231"/>
        <dbReference type="ChEBI" id="CHEBI:36658"/>
        <dbReference type="EC" id="4.1.1.52"/>
    </reaction>
    <physiologicalReaction direction="left-to-right" evidence="4">
        <dbReference type="Rhea" id="RHEA:23113"/>
    </physiologicalReaction>
</comment>
<dbReference type="Pfam" id="PF04909">
    <property type="entry name" value="Amidohydro_2"/>
    <property type="match status" value="1"/>
</dbReference>
<name>A0A2U2RNY6_9MICO</name>
<dbReference type="GO" id="GO:0019748">
    <property type="term" value="P:secondary metabolic process"/>
    <property type="evidence" value="ECO:0007669"/>
    <property type="project" value="TreeGrafter"/>
</dbReference>
<dbReference type="PANTHER" id="PTHR21240">
    <property type="entry name" value="2-AMINO-3-CARBOXYLMUCONATE-6-SEMIALDEHYDE DECARBOXYLASE"/>
    <property type="match status" value="1"/>
</dbReference>
<evidence type="ECO:0000313" key="8">
    <source>
        <dbReference type="Proteomes" id="UP000245590"/>
    </source>
</evidence>
<dbReference type="Gene3D" id="3.20.20.140">
    <property type="entry name" value="Metal-dependent hydrolases"/>
    <property type="match status" value="1"/>
</dbReference>